<dbReference type="SMART" id="SM00065">
    <property type="entry name" value="GAF"/>
    <property type="match status" value="1"/>
</dbReference>
<feature type="coiled-coil region" evidence="1">
    <location>
        <begin position="313"/>
        <end position="357"/>
    </location>
</feature>
<proteinExistence type="predicted"/>
<keyword evidence="2" id="KW-0812">Transmembrane</keyword>
<gene>
    <name evidence="4" type="ORF">M595_3489</name>
</gene>
<dbReference type="InterPro" id="IPR003018">
    <property type="entry name" value="GAF"/>
</dbReference>
<dbReference type="GO" id="GO:0043709">
    <property type="term" value="P:cell adhesion involved in single-species biofilm formation"/>
    <property type="evidence" value="ECO:0007669"/>
    <property type="project" value="TreeGrafter"/>
</dbReference>
<dbReference type="AlphaFoldDB" id="U7QH01"/>
<feature type="transmembrane region" description="Helical" evidence="2">
    <location>
        <begin position="26"/>
        <end position="49"/>
    </location>
</feature>
<dbReference type="GO" id="GO:1902201">
    <property type="term" value="P:negative regulation of bacterial-type flagellum-dependent cell motility"/>
    <property type="evidence" value="ECO:0007669"/>
    <property type="project" value="TreeGrafter"/>
</dbReference>
<sequence>MRLSSTIQKFIVSTPKMRVEPISRQFLRYLPALTVISIFSLSVLLWQALALQQKKQIERKTDLEATSVANQISNQLEERILALIRMAGRWEHSGRPIQQEWERDAILYTLHFGAYKAIAWVDSDYQLRWIEPDLSLESIYDNNASIKQSYKDILNKAYTQRHLVIQQIPSFNASKNTDIVVIIPLFARLEKTSLEQAQTSREDRKYRRFDGFIMTASPVNQLFEILVSEEILQGYAVEIWDGDHKIYEYLDPQKRSLTTFMKEADVNLDSVNWRVRVYPTEELLALEQTHLPIIVLGSGGLIALLMGLVIRQAQILNRRAKKFEMANQDLQKEVEERHRTEQALQQTYDNLEQQAQERIAWVNTLEQRNKERTLLNRMNDLLQACLSTEEATQVVSKTVPLLFPESSGGIYWINNSRTWVEAIANWGETLTSKIVFAPHECLSLRQGQPYLSDETDIGLPCQHVEHSHALSHWCIPMMAQGEALGILYLSFLEVQNFNENQQQLGTMIARSIGLALANLKLRENLRHQSIRDPLTELFNRRYMEESLEREINRATRKQHPIGILMIDVDHFKRFNDTYGHDAGDSVLKVIGQFLQSQVRGGDIACRYGGEELILILPEVNLKDTQNRGEKIREGVKKLKLKKGSQELDQITVSIGVACFPEQGLTGEVVIQTADAALYKAKTQGRDRVVTADELIP</sequence>
<dbReference type="PATRIC" id="fig|1348334.3.peg.3376"/>
<keyword evidence="2" id="KW-0472">Membrane</keyword>
<dbReference type="Proteomes" id="UP000017127">
    <property type="component" value="Unassembled WGS sequence"/>
</dbReference>
<dbReference type="InterPro" id="IPR029787">
    <property type="entry name" value="Nucleotide_cyclase"/>
</dbReference>
<reference evidence="4 5" key="1">
    <citation type="journal article" date="2013" name="Front. Microbiol.">
        <title>Comparative genomic analyses of the cyanobacterium, Lyngbya aestuarii BL J, a powerful hydrogen producer.</title>
        <authorList>
            <person name="Kothari A."/>
            <person name="Vaughn M."/>
            <person name="Garcia-Pichel F."/>
        </authorList>
    </citation>
    <scope>NUCLEOTIDE SEQUENCE [LARGE SCALE GENOMIC DNA]</scope>
    <source>
        <strain evidence="4 5">BL J</strain>
    </source>
</reference>
<evidence type="ECO:0000313" key="4">
    <source>
        <dbReference type="EMBL" id="ERT06537.1"/>
    </source>
</evidence>
<dbReference type="SMART" id="SM00267">
    <property type="entry name" value="GGDEF"/>
    <property type="match status" value="1"/>
</dbReference>
<dbReference type="NCBIfam" id="TIGR00254">
    <property type="entry name" value="GGDEF"/>
    <property type="match status" value="1"/>
</dbReference>
<evidence type="ECO:0000259" key="3">
    <source>
        <dbReference type="PROSITE" id="PS50887"/>
    </source>
</evidence>
<dbReference type="PANTHER" id="PTHR45138:SF9">
    <property type="entry name" value="DIGUANYLATE CYCLASE DGCM-RELATED"/>
    <property type="match status" value="1"/>
</dbReference>
<organism evidence="4 5">
    <name type="scientific">Lyngbya aestuarii BL J</name>
    <dbReference type="NCBI Taxonomy" id="1348334"/>
    <lineage>
        <taxon>Bacteria</taxon>
        <taxon>Bacillati</taxon>
        <taxon>Cyanobacteriota</taxon>
        <taxon>Cyanophyceae</taxon>
        <taxon>Oscillatoriophycideae</taxon>
        <taxon>Oscillatoriales</taxon>
        <taxon>Microcoleaceae</taxon>
        <taxon>Lyngbya</taxon>
    </lineage>
</organism>
<dbReference type="Gene3D" id="3.30.70.270">
    <property type="match status" value="1"/>
</dbReference>
<dbReference type="Pfam" id="PF13185">
    <property type="entry name" value="GAF_2"/>
    <property type="match status" value="1"/>
</dbReference>
<evidence type="ECO:0000256" key="2">
    <source>
        <dbReference type="SAM" id="Phobius"/>
    </source>
</evidence>
<protein>
    <submittedName>
        <fullName evidence="4">Diguanylate cyclase domain protein</fullName>
    </submittedName>
</protein>
<keyword evidence="1" id="KW-0175">Coiled coil</keyword>
<dbReference type="FunFam" id="3.30.70.270:FF:000001">
    <property type="entry name" value="Diguanylate cyclase domain protein"/>
    <property type="match status" value="1"/>
</dbReference>
<keyword evidence="2" id="KW-1133">Transmembrane helix</keyword>
<dbReference type="PANTHER" id="PTHR45138">
    <property type="entry name" value="REGULATORY COMPONENTS OF SENSORY TRANSDUCTION SYSTEM"/>
    <property type="match status" value="1"/>
</dbReference>
<dbReference type="CDD" id="cd01949">
    <property type="entry name" value="GGDEF"/>
    <property type="match status" value="1"/>
</dbReference>
<evidence type="ECO:0000256" key="1">
    <source>
        <dbReference type="SAM" id="Coils"/>
    </source>
</evidence>
<name>U7QH01_9CYAN</name>
<dbReference type="Gene3D" id="3.30.450.40">
    <property type="match status" value="1"/>
</dbReference>
<accession>U7QH01</accession>
<comment type="caution">
    <text evidence="4">The sequence shown here is derived from an EMBL/GenBank/DDBJ whole genome shotgun (WGS) entry which is preliminary data.</text>
</comment>
<keyword evidence="5" id="KW-1185">Reference proteome</keyword>
<dbReference type="GO" id="GO:0005886">
    <property type="term" value="C:plasma membrane"/>
    <property type="evidence" value="ECO:0007669"/>
    <property type="project" value="TreeGrafter"/>
</dbReference>
<dbReference type="SUPFAM" id="SSF55781">
    <property type="entry name" value="GAF domain-like"/>
    <property type="match status" value="1"/>
</dbReference>
<evidence type="ECO:0000313" key="5">
    <source>
        <dbReference type="Proteomes" id="UP000017127"/>
    </source>
</evidence>
<dbReference type="GO" id="GO:0052621">
    <property type="term" value="F:diguanylate cyclase activity"/>
    <property type="evidence" value="ECO:0007669"/>
    <property type="project" value="TreeGrafter"/>
</dbReference>
<dbReference type="SUPFAM" id="SSF55073">
    <property type="entry name" value="Nucleotide cyclase"/>
    <property type="match status" value="1"/>
</dbReference>
<dbReference type="InterPro" id="IPR029016">
    <property type="entry name" value="GAF-like_dom_sf"/>
</dbReference>
<dbReference type="Pfam" id="PF00990">
    <property type="entry name" value="GGDEF"/>
    <property type="match status" value="1"/>
</dbReference>
<dbReference type="EMBL" id="AUZM01000035">
    <property type="protein sequence ID" value="ERT06537.1"/>
    <property type="molecule type" value="Genomic_DNA"/>
</dbReference>
<dbReference type="PROSITE" id="PS50887">
    <property type="entry name" value="GGDEF"/>
    <property type="match status" value="1"/>
</dbReference>
<dbReference type="InterPro" id="IPR000160">
    <property type="entry name" value="GGDEF_dom"/>
</dbReference>
<feature type="domain" description="GGDEF" evidence="3">
    <location>
        <begin position="559"/>
        <end position="693"/>
    </location>
</feature>
<dbReference type="InterPro" id="IPR043128">
    <property type="entry name" value="Rev_trsase/Diguanyl_cyclase"/>
</dbReference>
<dbReference type="InterPro" id="IPR050469">
    <property type="entry name" value="Diguanylate_Cyclase"/>
</dbReference>